<evidence type="ECO:0000256" key="8">
    <source>
        <dbReference type="SAM" id="MobiDB-lite"/>
    </source>
</evidence>
<comment type="subcellular location">
    <subcellularLocation>
        <location evidence="1">Nucleus</location>
    </subcellularLocation>
</comment>
<evidence type="ECO:0000256" key="7">
    <source>
        <dbReference type="PROSITE-ProRule" id="PRU00042"/>
    </source>
</evidence>
<dbReference type="InterPro" id="IPR036236">
    <property type="entry name" value="Znf_C2H2_sf"/>
</dbReference>
<evidence type="ECO:0000256" key="5">
    <source>
        <dbReference type="ARBA" id="ARBA00022833"/>
    </source>
</evidence>
<name>A0A1Q5UM86_9EURO</name>
<dbReference type="GO" id="GO:0000785">
    <property type="term" value="C:chromatin"/>
    <property type="evidence" value="ECO:0007669"/>
    <property type="project" value="TreeGrafter"/>
</dbReference>
<evidence type="ECO:0000256" key="2">
    <source>
        <dbReference type="ARBA" id="ARBA00022723"/>
    </source>
</evidence>
<dbReference type="InterPro" id="IPR051059">
    <property type="entry name" value="VerF-like"/>
</dbReference>
<evidence type="ECO:0000313" key="10">
    <source>
        <dbReference type="EMBL" id="OKP13563.1"/>
    </source>
</evidence>
<dbReference type="STRING" id="1316194.A0A1Q5UM86"/>
<dbReference type="Gene3D" id="3.30.160.60">
    <property type="entry name" value="Classic Zinc Finger"/>
    <property type="match status" value="1"/>
</dbReference>
<proteinExistence type="predicted"/>
<comment type="caution">
    <text evidence="10">The sequence shown here is derived from an EMBL/GenBank/DDBJ whole genome shotgun (WGS) entry which is preliminary data.</text>
</comment>
<evidence type="ECO:0000256" key="4">
    <source>
        <dbReference type="ARBA" id="ARBA00022771"/>
    </source>
</evidence>
<evidence type="ECO:0000259" key="9">
    <source>
        <dbReference type="PROSITE" id="PS50157"/>
    </source>
</evidence>
<dbReference type="AlphaFoldDB" id="A0A1Q5UM86"/>
<evidence type="ECO:0000256" key="1">
    <source>
        <dbReference type="ARBA" id="ARBA00004123"/>
    </source>
</evidence>
<evidence type="ECO:0000256" key="6">
    <source>
        <dbReference type="ARBA" id="ARBA00023242"/>
    </source>
</evidence>
<dbReference type="GO" id="GO:0000978">
    <property type="term" value="F:RNA polymerase II cis-regulatory region sequence-specific DNA binding"/>
    <property type="evidence" value="ECO:0007669"/>
    <property type="project" value="InterPro"/>
</dbReference>
<feature type="domain" description="C2H2-type" evidence="9">
    <location>
        <begin position="8"/>
        <end position="26"/>
    </location>
</feature>
<dbReference type="GO" id="GO:0000981">
    <property type="term" value="F:DNA-binding transcription factor activity, RNA polymerase II-specific"/>
    <property type="evidence" value="ECO:0007669"/>
    <property type="project" value="InterPro"/>
</dbReference>
<dbReference type="PANTHER" id="PTHR40626">
    <property type="entry name" value="MIP31509P"/>
    <property type="match status" value="1"/>
</dbReference>
<sequence length="415" mass="47520">MKPAEKHFRCTICQRGFTRIDHLKRHHLRPNAEIARSRKRANEAGGDMHVNRQPSDRGSIKFLLNGGTDSFTEGFRLPPRNDRERGMAYHNQTALEEANTNGEIYSPFDMQGDRTDFSPDFVESDPANLQFFQDTFLDFFNGPFGDSQKSAESPFAGQVVYPAGFVPGQDGNLALPAEQGIFEPERPFAMALIQSILARAWTVPLDPKAQEEISTNLSFLLTTTRIRKFVSLYFRYWQPSCAMIHIPTFDLETIALPLLAAVTFFGAMYSPDQREAYAAKRLLDFAELFIFSSHIYSPETEVASIFTGIRSAEDEATDWMKFQNFQAGFIITVVQYWAGSRSSKNRAMENRFSEVVKVGSKNRHDTPNRILLLNQVARRLNLVKVRHTPNEEQFEEQLWIQRECRIRYVIHGARL</sequence>
<gene>
    <name evidence="10" type="ORF">PENSUB_754</name>
</gene>
<dbReference type="PANTHER" id="PTHR40626:SF8">
    <property type="entry name" value="C2H2 FINGER DOMAIN TRANSCRIPTION FACTOR (EUROFUNG)-RELATED"/>
    <property type="match status" value="1"/>
</dbReference>
<keyword evidence="3" id="KW-0677">Repeat</keyword>
<keyword evidence="11" id="KW-1185">Reference proteome</keyword>
<evidence type="ECO:0000313" key="11">
    <source>
        <dbReference type="Proteomes" id="UP000186955"/>
    </source>
</evidence>
<evidence type="ECO:0000256" key="3">
    <source>
        <dbReference type="ARBA" id="ARBA00022737"/>
    </source>
</evidence>
<dbReference type="Proteomes" id="UP000186955">
    <property type="component" value="Unassembled WGS sequence"/>
</dbReference>
<feature type="region of interest" description="Disordered" evidence="8">
    <location>
        <begin position="32"/>
        <end position="58"/>
    </location>
</feature>
<keyword evidence="2" id="KW-0479">Metal-binding</keyword>
<reference evidence="10 11" key="1">
    <citation type="submission" date="2016-10" db="EMBL/GenBank/DDBJ databases">
        <title>Genome sequence of the ascomycete fungus Penicillium subrubescens.</title>
        <authorList>
            <person name="De Vries R.P."/>
            <person name="Peng M."/>
            <person name="Dilokpimol A."/>
            <person name="Hilden K."/>
            <person name="Makela M.R."/>
            <person name="Grigoriev I."/>
            <person name="Riley R."/>
            <person name="Granchi Z."/>
        </authorList>
    </citation>
    <scope>NUCLEOTIDE SEQUENCE [LARGE SCALE GENOMIC DNA]</scope>
    <source>
        <strain evidence="10 11">CBS 132785</strain>
    </source>
</reference>
<keyword evidence="6" id="KW-0539">Nucleus</keyword>
<dbReference type="GO" id="GO:0005634">
    <property type="term" value="C:nucleus"/>
    <property type="evidence" value="ECO:0007669"/>
    <property type="project" value="UniProtKB-SubCell"/>
</dbReference>
<keyword evidence="4 7" id="KW-0863">Zinc-finger</keyword>
<keyword evidence="5" id="KW-0862">Zinc</keyword>
<protein>
    <recommendedName>
        <fullName evidence="9">C2H2-type domain-containing protein</fullName>
    </recommendedName>
</protein>
<dbReference type="FunFam" id="3.30.160.60:FF:000100">
    <property type="entry name" value="Zinc finger 45-like"/>
    <property type="match status" value="1"/>
</dbReference>
<accession>A0A1Q5UM86</accession>
<dbReference type="InterPro" id="IPR013087">
    <property type="entry name" value="Znf_C2H2_type"/>
</dbReference>
<organism evidence="10 11">
    <name type="scientific">Penicillium subrubescens</name>
    <dbReference type="NCBI Taxonomy" id="1316194"/>
    <lineage>
        <taxon>Eukaryota</taxon>
        <taxon>Fungi</taxon>
        <taxon>Dikarya</taxon>
        <taxon>Ascomycota</taxon>
        <taxon>Pezizomycotina</taxon>
        <taxon>Eurotiomycetes</taxon>
        <taxon>Eurotiomycetidae</taxon>
        <taxon>Eurotiales</taxon>
        <taxon>Aspergillaceae</taxon>
        <taxon>Penicillium</taxon>
    </lineage>
</organism>
<dbReference type="EMBL" id="MNBE01000128">
    <property type="protein sequence ID" value="OKP13563.1"/>
    <property type="molecule type" value="Genomic_DNA"/>
</dbReference>
<dbReference type="GO" id="GO:0008270">
    <property type="term" value="F:zinc ion binding"/>
    <property type="evidence" value="ECO:0007669"/>
    <property type="project" value="UniProtKB-KW"/>
</dbReference>
<dbReference type="SUPFAM" id="SSF57667">
    <property type="entry name" value="beta-beta-alpha zinc fingers"/>
    <property type="match status" value="1"/>
</dbReference>
<dbReference type="PROSITE" id="PS50157">
    <property type="entry name" value="ZINC_FINGER_C2H2_2"/>
    <property type="match status" value="1"/>
</dbReference>